<dbReference type="AlphaFoldDB" id="D3FES3"/>
<dbReference type="GO" id="GO:0016831">
    <property type="term" value="F:carboxy-lyase activity"/>
    <property type="evidence" value="ECO:0007669"/>
    <property type="project" value="InterPro"/>
</dbReference>
<proteinExistence type="predicted"/>
<dbReference type="PANTHER" id="PTHR21240">
    <property type="entry name" value="2-AMINO-3-CARBOXYLMUCONATE-6-SEMIALDEHYDE DECARBOXYLASE"/>
    <property type="match status" value="1"/>
</dbReference>
<dbReference type="eggNOG" id="COG2159">
    <property type="taxonomic scope" value="Bacteria"/>
</dbReference>
<sequence length="309" mass="32229">MRIDVHQHLLSPPLLAALARRGAAPSLTRRGDGWTFHLDGEPDSQLAAADADARTRAGQLDGDGVDRALVLLSSALGIEHLPAEEAAPLLDAYHDGAAALPSERFGAWGAIGVREPDPGAVDALLARGFVGVSIPATALATPALLERLGPLLERLERRGAPLFVHPGPVTAPAPGAPAWWPALTDYVAQMNAAWHAFLHAGRPALPRLRVLFAMLAGGAPLQLERLAARGGPAERALDPLTFYDTSSYGPRAVEATLRVVGADQLVHGSDRPVVGAAAPRGDTALGHALLRVNPARLLGRAPTHDPIAA</sequence>
<evidence type="ECO:0000313" key="3">
    <source>
        <dbReference type="EMBL" id="ADB49747.1"/>
    </source>
</evidence>
<keyword evidence="3" id="KW-0378">Hydrolase</keyword>
<keyword evidence="1" id="KW-0456">Lyase</keyword>
<dbReference type="HOGENOM" id="CLU_915012_0_0_11"/>
<accession>D3FES3</accession>
<reference evidence="3 4" key="1">
    <citation type="journal article" date="2010" name="Stand. Genomic Sci.">
        <title>Complete genome sequence of Conexibacter woesei type strain (ID131577).</title>
        <authorList>
            <person name="Pukall R."/>
            <person name="Lapidus A."/>
            <person name="Glavina Del Rio T."/>
            <person name="Copeland A."/>
            <person name="Tice H."/>
            <person name="Cheng J.-F."/>
            <person name="Lucas S."/>
            <person name="Chen F."/>
            <person name="Nolan M."/>
            <person name="Bruce D."/>
            <person name="Goodwin L."/>
            <person name="Pitluck S."/>
            <person name="Mavromatis K."/>
            <person name="Ivanova N."/>
            <person name="Ovchinnikova G."/>
            <person name="Pati A."/>
            <person name="Chen A."/>
            <person name="Palaniappan K."/>
            <person name="Land M."/>
            <person name="Hauser L."/>
            <person name="Chang Y.-J."/>
            <person name="Jeffries C.D."/>
            <person name="Chain P."/>
            <person name="Meincke L."/>
            <person name="Sims D."/>
            <person name="Brettin T."/>
            <person name="Detter J.C."/>
            <person name="Rohde M."/>
            <person name="Goeker M."/>
            <person name="Bristow J."/>
            <person name="Eisen J.A."/>
            <person name="Markowitz V."/>
            <person name="Kyrpides N.C."/>
            <person name="Klenk H.-P."/>
            <person name="Hugenholtz P."/>
        </authorList>
    </citation>
    <scope>NUCLEOTIDE SEQUENCE [LARGE SCALE GENOMIC DNA]</scope>
    <source>
        <strain evidence="4">DSM 14684 / CIP 108061 / JCM 11494 / NBRC 100937 / ID131577</strain>
    </source>
</reference>
<evidence type="ECO:0000313" key="4">
    <source>
        <dbReference type="Proteomes" id="UP000008229"/>
    </source>
</evidence>
<reference evidence="4" key="2">
    <citation type="submission" date="2010-01" db="EMBL/GenBank/DDBJ databases">
        <title>The complete genome of Conexibacter woesei DSM 14684.</title>
        <authorList>
            <consortium name="US DOE Joint Genome Institute (JGI-PGF)"/>
            <person name="Lucas S."/>
            <person name="Copeland A."/>
            <person name="Lapidus A."/>
            <person name="Glavina del Rio T."/>
            <person name="Dalin E."/>
            <person name="Tice H."/>
            <person name="Bruce D."/>
            <person name="Goodwin L."/>
            <person name="Pitluck S."/>
            <person name="Kyrpides N."/>
            <person name="Mavromatis K."/>
            <person name="Ivanova N."/>
            <person name="Mikhailova N."/>
            <person name="Chertkov O."/>
            <person name="Brettin T."/>
            <person name="Detter J.C."/>
            <person name="Han C."/>
            <person name="Larimer F."/>
            <person name="Land M."/>
            <person name="Hauser L."/>
            <person name="Markowitz V."/>
            <person name="Cheng J.-F."/>
            <person name="Hugenholtz P."/>
            <person name="Woyke T."/>
            <person name="Wu D."/>
            <person name="Pukall R."/>
            <person name="Steenblock K."/>
            <person name="Schneider S."/>
            <person name="Klenk H.-P."/>
            <person name="Eisen J.A."/>
        </authorList>
    </citation>
    <scope>NUCLEOTIDE SEQUENCE [LARGE SCALE GENOMIC DNA]</scope>
    <source>
        <strain evidence="4">DSM 14684 / CIP 108061 / JCM 11494 / NBRC 100937 / ID131577</strain>
    </source>
</reference>
<dbReference type="GO" id="GO:0005737">
    <property type="term" value="C:cytoplasm"/>
    <property type="evidence" value="ECO:0007669"/>
    <property type="project" value="TreeGrafter"/>
</dbReference>
<dbReference type="KEGG" id="cwo:Cwoe_1318"/>
<dbReference type="InterPro" id="IPR006680">
    <property type="entry name" value="Amidohydro-rel"/>
</dbReference>
<dbReference type="RefSeq" id="WP_012932798.1">
    <property type="nucleotide sequence ID" value="NC_013739.1"/>
</dbReference>
<dbReference type="Proteomes" id="UP000008229">
    <property type="component" value="Chromosome"/>
</dbReference>
<dbReference type="GO" id="GO:0019748">
    <property type="term" value="P:secondary metabolic process"/>
    <property type="evidence" value="ECO:0007669"/>
    <property type="project" value="TreeGrafter"/>
</dbReference>
<protein>
    <submittedName>
        <fullName evidence="3">Amidohydrolase 2</fullName>
    </submittedName>
</protein>
<dbReference type="Pfam" id="PF04909">
    <property type="entry name" value="Amidohydro_2"/>
    <property type="match status" value="1"/>
</dbReference>
<feature type="domain" description="Amidohydrolase-related" evidence="2">
    <location>
        <begin position="3"/>
        <end position="285"/>
    </location>
</feature>
<dbReference type="EMBL" id="CP001854">
    <property type="protein sequence ID" value="ADB49747.1"/>
    <property type="molecule type" value="Genomic_DNA"/>
</dbReference>
<dbReference type="InterPro" id="IPR032466">
    <property type="entry name" value="Metal_Hydrolase"/>
</dbReference>
<gene>
    <name evidence="3" type="ordered locus">Cwoe_1318</name>
</gene>
<dbReference type="GO" id="GO:0016787">
    <property type="term" value="F:hydrolase activity"/>
    <property type="evidence" value="ECO:0007669"/>
    <property type="project" value="UniProtKB-KW"/>
</dbReference>
<evidence type="ECO:0000259" key="2">
    <source>
        <dbReference type="Pfam" id="PF04909"/>
    </source>
</evidence>
<dbReference type="InterPro" id="IPR032465">
    <property type="entry name" value="ACMSD"/>
</dbReference>
<dbReference type="STRING" id="469383.Cwoe_1318"/>
<keyword evidence="4" id="KW-1185">Reference proteome</keyword>
<dbReference type="SUPFAM" id="SSF51556">
    <property type="entry name" value="Metallo-dependent hydrolases"/>
    <property type="match status" value="1"/>
</dbReference>
<dbReference type="PANTHER" id="PTHR21240:SF28">
    <property type="entry name" value="ISO-OROTATE DECARBOXYLASE (EUROFUNG)"/>
    <property type="match status" value="1"/>
</dbReference>
<evidence type="ECO:0000256" key="1">
    <source>
        <dbReference type="ARBA" id="ARBA00023239"/>
    </source>
</evidence>
<dbReference type="Gene3D" id="3.20.20.140">
    <property type="entry name" value="Metal-dependent hydrolases"/>
    <property type="match status" value="1"/>
</dbReference>
<organism evidence="3 4">
    <name type="scientific">Conexibacter woesei (strain DSM 14684 / CCUG 47730 / CIP 108061 / JCM 11494 / NBRC 100937 / ID131577)</name>
    <dbReference type="NCBI Taxonomy" id="469383"/>
    <lineage>
        <taxon>Bacteria</taxon>
        <taxon>Bacillati</taxon>
        <taxon>Actinomycetota</taxon>
        <taxon>Thermoleophilia</taxon>
        <taxon>Solirubrobacterales</taxon>
        <taxon>Conexibacteraceae</taxon>
        <taxon>Conexibacter</taxon>
    </lineage>
</organism>
<name>D3FES3_CONWI</name>
<dbReference type="OrthoDB" id="4456265at2"/>